<dbReference type="InterPro" id="IPR028081">
    <property type="entry name" value="Leu-bd"/>
</dbReference>
<protein>
    <submittedName>
        <fullName evidence="4">ABC transporter substrate-binding protein</fullName>
    </submittedName>
</protein>
<dbReference type="InterPro" id="IPR028082">
    <property type="entry name" value="Peripla_BP_I"/>
</dbReference>
<accession>A0ABU8X0U4</accession>
<dbReference type="Gene3D" id="3.40.50.2300">
    <property type="match status" value="2"/>
</dbReference>
<keyword evidence="5" id="KW-1185">Reference proteome</keyword>
<organism evidence="4 5">
    <name type="scientific">Variovorax robiniae</name>
    <dbReference type="NCBI Taxonomy" id="1836199"/>
    <lineage>
        <taxon>Bacteria</taxon>
        <taxon>Pseudomonadati</taxon>
        <taxon>Pseudomonadota</taxon>
        <taxon>Betaproteobacteria</taxon>
        <taxon>Burkholderiales</taxon>
        <taxon>Comamonadaceae</taxon>
        <taxon>Variovorax</taxon>
    </lineage>
</organism>
<comment type="caution">
    <text evidence="4">The sequence shown here is derived from an EMBL/GenBank/DDBJ whole genome shotgun (WGS) entry which is preliminary data.</text>
</comment>
<evidence type="ECO:0000259" key="3">
    <source>
        <dbReference type="Pfam" id="PF13458"/>
    </source>
</evidence>
<reference evidence="4 5" key="1">
    <citation type="submission" date="2024-03" db="EMBL/GenBank/DDBJ databases">
        <title>Novel species of the genus Variovorax.</title>
        <authorList>
            <person name="Liu Q."/>
            <person name="Xin Y.-H."/>
        </authorList>
    </citation>
    <scope>NUCLEOTIDE SEQUENCE [LARGE SCALE GENOMIC DNA]</scope>
    <source>
        <strain evidence="4 5">KACC 18901</strain>
    </source>
</reference>
<dbReference type="Pfam" id="PF13458">
    <property type="entry name" value="Peripla_BP_6"/>
    <property type="match status" value="1"/>
</dbReference>
<dbReference type="PANTHER" id="PTHR47235">
    <property type="entry name" value="BLR6548 PROTEIN"/>
    <property type="match status" value="1"/>
</dbReference>
<name>A0ABU8X0U4_9BURK</name>
<dbReference type="InterPro" id="IPR006311">
    <property type="entry name" value="TAT_signal"/>
</dbReference>
<dbReference type="SUPFAM" id="SSF53822">
    <property type="entry name" value="Periplasmic binding protein-like I"/>
    <property type="match status" value="1"/>
</dbReference>
<evidence type="ECO:0000256" key="2">
    <source>
        <dbReference type="ARBA" id="ARBA00022729"/>
    </source>
</evidence>
<gene>
    <name evidence="4" type="ORF">WKW79_02355</name>
</gene>
<proteinExistence type="inferred from homology"/>
<dbReference type="RefSeq" id="WP_340333483.1">
    <property type="nucleotide sequence ID" value="NZ_JBBKZS010000001.1"/>
</dbReference>
<evidence type="ECO:0000313" key="4">
    <source>
        <dbReference type="EMBL" id="MEJ8853391.1"/>
    </source>
</evidence>
<evidence type="ECO:0000313" key="5">
    <source>
        <dbReference type="Proteomes" id="UP001367030"/>
    </source>
</evidence>
<dbReference type="EMBL" id="JBBKZS010000001">
    <property type="protein sequence ID" value="MEJ8853391.1"/>
    <property type="molecule type" value="Genomic_DNA"/>
</dbReference>
<dbReference type="Proteomes" id="UP001367030">
    <property type="component" value="Unassembled WGS sequence"/>
</dbReference>
<evidence type="ECO:0000256" key="1">
    <source>
        <dbReference type="ARBA" id="ARBA00010062"/>
    </source>
</evidence>
<keyword evidence="2" id="KW-0732">Signal</keyword>
<sequence length="387" mass="39826">MNSFEAATFPLSSQPNRRQAISRVAGGLLAATGLAAPAFAQARVVRIGTTFDNSSVEKGNGTGMFLGSSAYFNAVNKAGGINGARIELVAADDQFKPEKAKANALAFAADSAVVAMLHPLGTRQAAEVIDAVPGMAVVGPNTGTVSLRKKNAPNAFWVRANYDQEIDKLVATAVTAGQTRIGIVYSNDPLGQSLLAGFKAALAKAKLEPAVVASTPGTTSMEVGPAAVQVAAAAPQVIIIGLAGTAPAFVKALREAGGKSNGYGISITAGSLSAMGELSHGLGFSMVMPSPFATKYEIVRRYQADMLASGNKDFSLPSLEGYVDACVLGEGLRRAGPSPTRATLLAAMERIEAFDFGGVKINFSRGNREGNQFVDVAVISASGRLLS</sequence>
<dbReference type="CDD" id="cd06326">
    <property type="entry name" value="PBP1_ABC_ligand_binding-like"/>
    <property type="match status" value="1"/>
</dbReference>
<dbReference type="PROSITE" id="PS51318">
    <property type="entry name" value="TAT"/>
    <property type="match status" value="1"/>
</dbReference>
<feature type="domain" description="Leucine-binding protein" evidence="3">
    <location>
        <begin position="45"/>
        <end position="381"/>
    </location>
</feature>
<comment type="similarity">
    <text evidence="1">Belongs to the leucine-binding protein family.</text>
</comment>
<dbReference type="PANTHER" id="PTHR47235:SF1">
    <property type="entry name" value="BLR6548 PROTEIN"/>
    <property type="match status" value="1"/>
</dbReference>